<keyword evidence="2" id="KW-1185">Reference proteome</keyword>
<evidence type="ECO:0000313" key="1">
    <source>
        <dbReference type="EMBL" id="WGD40057.1"/>
    </source>
</evidence>
<dbReference type="EMBL" id="CP121682">
    <property type="protein sequence ID" value="WGD40057.1"/>
    <property type="molecule type" value="Genomic_DNA"/>
</dbReference>
<gene>
    <name evidence="1" type="ORF">PYS65_07865</name>
</gene>
<dbReference type="Proteomes" id="UP001216440">
    <property type="component" value="Chromosome"/>
</dbReference>
<protein>
    <submittedName>
        <fullName evidence="1">Uncharacterized protein</fullName>
    </submittedName>
</protein>
<sequence length="50" mass="5168">MLSGQSQQPGPIGGDDVRASVAIRSSAAHVRNGARFENGHLVERPEAVAA</sequence>
<evidence type="ECO:0000313" key="2">
    <source>
        <dbReference type="Proteomes" id="UP001216440"/>
    </source>
</evidence>
<reference evidence="1 2" key="1">
    <citation type="submission" date="2023-03" db="EMBL/GenBank/DDBJ databases">
        <authorList>
            <person name="Mo P."/>
        </authorList>
    </citation>
    <scope>NUCLEOTIDE SEQUENCE [LARGE SCALE GENOMIC DNA]</scope>
    <source>
        <strain evidence="1 2">HUAS 5</strain>
    </source>
</reference>
<name>A0ABY8K193_9ACTN</name>
<proteinExistence type="predicted"/>
<dbReference type="RefSeq" id="WP_279333081.1">
    <property type="nucleotide sequence ID" value="NZ_CP121682.1"/>
</dbReference>
<accession>A0ABY8K193</accession>
<organism evidence="1 2">
    <name type="scientific">Streptomyces cathayae</name>
    <dbReference type="NCBI Taxonomy" id="3031124"/>
    <lineage>
        <taxon>Bacteria</taxon>
        <taxon>Bacillati</taxon>
        <taxon>Actinomycetota</taxon>
        <taxon>Actinomycetes</taxon>
        <taxon>Kitasatosporales</taxon>
        <taxon>Streptomycetaceae</taxon>
        <taxon>Streptomyces</taxon>
    </lineage>
</organism>